<name>A0A165YUD4_9HYPH</name>
<evidence type="ECO:0000313" key="2">
    <source>
        <dbReference type="EMBL" id="KZL19244.1"/>
    </source>
</evidence>
<comment type="caution">
    <text evidence="2">The sequence shown here is derived from an EMBL/GenBank/DDBJ whole genome shotgun (WGS) entry which is preliminary data.</text>
</comment>
<organism evidence="2 3">
    <name type="scientific">Pseudovibrio axinellae</name>
    <dbReference type="NCBI Taxonomy" id="989403"/>
    <lineage>
        <taxon>Bacteria</taxon>
        <taxon>Pseudomonadati</taxon>
        <taxon>Pseudomonadota</taxon>
        <taxon>Alphaproteobacteria</taxon>
        <taxon>Hyphomicrobiales</taxon>
        <taxon>Stappiaceae</taxon>
        <taxon>Pseudovibrio</taxon>
    </lineage>
</organism>
<feature type="compositionally biased region" description="Basic and acidic residues" evidence="1">
    <location>
        <begin position="25"/>
        <end position="34"/>
    </location>
</feature>
<evidence type="ECO:0000256" key="1">
    <source>
        <dbReference type="SAM" id="MobiDB-lite"/>
    </source>
</evidence>
<evidence type="ECO:0000313" key="3">
    <source>
        <dbReference type="Proteomes" id="UP000076577"/>
    </source>
</evidence>
<dbReference type="Proteomes" id="UP000076577">
    <property type="component" value="Unassembled WGS sequence"/>
</dbReference>
<feature type="region of interest" description="Disordered" evidence="1">
    <location>
        <begin position="1"/>
        <end position="56"/>
    </location>
</feature>
<keyword evidence="3" id="KW-1185">Reference proteome</keyword>
<proteinExistence type="predicted"/>
<protein>
    <submittedName>
        <fullName evidence="2">Uncharacterized protein</fullName>
    </submittedName>
</protein>
<feature type="compositionally biased region" description="Polar residues" evidence="1">
    <location>
        <begin position="45"/>
        <end position="56"/>
    </location>
</feature>
<dbReference type="EMBL" id="LMCB01000015">
    <property type="protein sequence ID" value="KZL19244.1"/>
    <property type="molecule type" value="Genomic_DNA"/>
</dbReference>
<sequence length="56" mass="6397">MVAFNLPLKMTRKNAESPPWQTPVKTKEKFRKGELSPPRVEQGVAGQTNKTLQFQK</sequence>
<dbReference type="AlphaFoldDB" id="A0A165YUD4"/>
<accession>A0A165YUD4</accession>
<reference evidence="2 3" key="1">
    <citation type="journal article" date="2016" name="Front. Microbiol.">
        <title>Comparative Genomic Analysis Reveals a Diverse Repertoire of Genes Involved in Prokaryote-Eukaryote Interactions within the Pseudovibrio Genus.</title>
        <authorList>
            <person name="Romano S."/>
            <person name="Fernandez-Guerra A."/>
            <person name="Reen F.J."/>
            <person name="Glockner F.O."/>
            <person name="Crowley S.P."/>
            <person name="O'Sullivan O."/>
            <person name="Cotter P.D."/>
            <person name="Adams C."/>
            <person name="Dobson A.D."/>
            <person name="O'Gara F."/>
        </authorList>
    </citation>
    <scope>NUCLEOTIDE SEQUENCE [LARGE SCALE GENOMIC DNA]</scope>
    <source>
        <strain evidence="2 3">Ad2</strain>
    </source>
</reference>
<gene>
    <name evidence="2" type="ORF">PsAD2_01995</name>
</gene>